<sequence length="358" mass="39207">MKELLRFRVGASRYALPAELIAEIVEIGAISQRLPASEGEGPCLTRVRGRWVPVLDLADVLPDAEPVSPDEDSLLLLLGKGPGRLGLRVERLDEVAVEARRLTASGGDSDLVELDGQLVRLLDVSTLLPAHADVLDAEEDRMMKMSDNRTASERTQFVAFRLCEDEFGVDVMKTFEVLKPADVRKVPKTPDFIEGMISFRDSVVPIIDMRKRLSLPERSDGETARLLVAAIGDSKVGLLVDDVPDVVELPSDSISPAPGLFRGLESRYLDGIARDGDRLMILLNLEEVLTSKERIALEKAIDEATAQTGKASEPTAGGDGEEDAKASRSSKKVRKKKKKSEEKDKKKTRRGAKKATDK</sequence>
<organism evidence="3 4">
    <name type="scientific">Candidatus Kutchimonas denitrificans</name>
    <dbReference type="NCBI Taxonomy" id="3056748"/>
    <lineage>
        <taxon>Bacteria</taxon>
        <taxon>Pseudomonadati</taxon>
        <taxon>Gemmatimonadota</taxon>
        <taxon>Gemmatimonadia</taxon>
        <taxon>Candidatus Palauibacterales</taxon>
        <taxon>Candidatus Palauibacteraceae</taxon>
        <taxon>Candidatus Kutchimonas</taxon>
    </lineage>
</organism>
<dbReference type="SUPFAM" id="SSF50341">
    <property type="entry name" value="CheW-like"/>
    <property type="match status" value="2"/>
</dbReference>
<feature type="region of interest" description="Disordered" evidence="1">
    <location>
        <begin position="304"/>
        <end position="358"/>
    </location>
</feature>
<feature type="compositionally biased region" description="Basic residues" evidence="1">
    <location>
        <begin position="346"/>
        <end position="358"/>
    </location>
</feature>
<protein>
    <recommendedName>
        <fullName evidence="2">CheW-like domain-containing protein</fullName>
    </recommendedName>
</protein>
<dbReference type="GO" id="GO:0007165">
    <property type="term" value="P:signal transduction"/>
    <property type="evidence" value="ECO:0007669"/>
    <property type="project" value="InterPro"/>
</dbReference>
<dbReference type="AlphaFoldDB" id="A0AAE5C8J4"/>
<evidence type="ECO:0000256" key="1">
    <source>
        <dbReference type="SAM" id="MobiDB-lite"/>
    </source>
</evidence>
<dbReference type="Gene3D" id="2.30.30.40">
    <property type="entry name" value="SH3 Domains"/>
    <property type="match status" value="2"/>
</dbReference>
<dbReference type="InterPro" id="IPR039315">
    <property type="entry name" value="CheW"/>
</dbReference>
<feature type="domain" description="CheW-like" evidence="2">
    <location>
        <begin position="154"/>
        <end position="294"/>
    </location>
</feature>
<proteinExistence type="predicted"/>
<dbReference type="InterPro" id="IPR002545">
    <property type="entry name" value="CheW-lke_dom"/>
</dbReference>
<dbReference type="SMART" id="SM00260">
    <property type="entry name" value="CheW"/>
    <property type="match status" value="2"/>
</dbReference>
<dbReference type="EMBL" id="JAACAK010000046">
    <property type="protein sequence ID" value="NIR74536.1"/>
    <property type="molecule type" value="Genomic_DNA"/>
</dbReference>
<dbReference type="PROSITE" id="PS50851">
    <property type="entry name" value="CHEW"/>
    <property type="match status" value="2"/>
</dbReference>
<dbReference type="PANTHER" id="PTHR22617:SF23">
    <property type="entry name" value="CHEMOTAXIS PROTEIN CHEW"/>
    <property type="match status" value="1"/>
</dbReference>
<dbReference type="InterPro" id="IPR036061">
    <property type="entry name" value="CheW-like_dom_sf"/>
</dbReference>
<comment type="caution">
    <text evidence="3">The sequence shown here is derived from an EMBL/GenBank/DDBJ whole genome shotgun (WGS) entry which is preliminary data.</text>
</comment>
<evidence type="ECO:0000313" key="4">
    <source>
        <dbReference type="Proteomes" id="UP000702544"/>
    </source>
</evidence>
<name>A0AAE5C8J4_9BACT</name>
<dbReference type="Gene3D" id="2.40.50.180">
    <property type="entry name" value="CheA-289, Domain 4"/>
    <property type="match status" value="2"/>
</dbReference>
<dbReference type="Pfam" id="PF01584">
    <property type="entry name" value="CheW"/>
    <property type="match status" value="2"/>
</dbReference>
<accession>A0AAE5C8J4</accession>
<feature type="compositionally biased region" description="Basic residues" evidence="1">
    <location>
        <begin position="328"/>
        <end position="338"/>
    </location>
</feature>
<reference evidence="3 4" key="1">
    <citation type="submission" date="2020-01" db="EMBL/GenBank/DDBJ databases">
        <title>Genomes assembled from Gulf of Kutch pelagic sediment metagenomes.</title>
        <authorList>
            <person name="Chandrashekar M."/>
            <person name="Mahajan M.S."/>
            <person name="Dave K.J."/>
            <person name="Vatsa P."/>
            <person name="Nathani N.M."/>
        </authorList>
    </citation>
    <scope>NUCLEOTIDE SEQUENCE [LARGE SCALE GENOMIC DNA]</scope>
    <source>
        <strain evidence="3">KS3-K002</strain>
    </source>
</reference>
<evidence type="ECO:0000313" key="3">
    <source>
        <dbReference type="EMBL" id="NIR74536.1"/>
    </source>
</evidence>
<dbReference type="GO" id="GO:0006935">
    <property type="term" value="P:chemotaxis"/>
    <property type="evidence" value="ECO:0007669"/>
    <property type="project" value="InterPro"/>
</dbReference>
<dbReference type="Proteomes" id="UP000702544">
    <property type="component" value="Unassembled WGS sequence"/>
</dbReference>
<feature type="domain" description="CheW-like" evidence="2">
    <location>
        <begin position="1"/>
        <end position="141"/>
    </location>
</feature>
<evidence type="ECO:0000259" key="2">
    <source>
        <dbReference type="PROSITE" id="PS50851"/>
    </source>
</evidence>
<gene>
    <name evidence="3" type="ORF">GWO12_05420</name>
</gene>
<dbReference type="GO" id="GO:0005829">
    <property type="term" value="C:cytosol"/>
    <property type="evidence" value="ECO:0007669"/>
    <property type="project" value="TreeGrafter"/>
</dbReference>
<dbReference type="PANTHER" id="PTHR22617">
    <property type="entry name" value="CHEMOTAXIS SENSOR HISTIDINE KINASE-RELATED"/>
    <property type="match status" value="1"/>
</dbReference>